<protein>
    <submittedName>
        <fullName evidence="9">Putative Multi-domain non-ribosomal peptide synthetase</fullName>
    </submittedName>
</protein>
<dbReference type="InterPro" id="IPR020802">
    <property type="entry name" value="TesA-like"/>
</dbReference>
<dbReference type="CDD" id="cd12116">
    <property type="entry name" value="A_NRPS_Ta1_like"/>
    <property type="match status" value="1"/>
</dbReference>
<dbReference type="FunFam" id="1.10.1200.10:FF:000016">
    <property type="entry name" value="Non-ribosomal peptide synthase"/>
    <property type="match status" value="1"/>
</dbReference>
<dbReference type="FunFam" id="3.40.50.980:FF:000001">
    <property type="entry name" value="Non-ribosomal peptide synthetase"/>
    <property type="match status" value="2"/>
</dbReference>
<dbReference type="Gene3D" id="1.10.1200.10">
    <property type="entry name" value="ACP-like"/>
    <property type="match status" value="2"/>
</dbReference>
<dbReference type="SUPFAM" id="SSF52777">
    <property type="entry name" value="CoA-dependent acyltransferases"/>
    <property type="match status" value="4"/>
</dbReference>
<evidence type="ECO:0000256" key="1">
    <source>
        <dbReference type="ARBA" id="ARBA00001957"/>
    </source>
</evidence>
<organism evidence="9 10">
    <name type="scientific">Candidatus Nitrospira nitrificans</name>
    <dbReference type="NCBI Taxonomy" id="1742973"/>
    <lineage>
        <taxon>Bacteria</taxon>
        <taxon>Pseudomonadati</taxon>
        <taxon>Nitrospirota</taxon>
        <taxon>Nitrospiria</taxon>
        <taxon>Nitrospirales</taxon>
        <taxon>Nitrospiraceae</taxon>
        <taxon>Nitrospira</taxon>
    </lineage>
</organism>
<dbReference type="NCBIfam" id="TIGR01733">
    <property type="entry name" value="AA-adenyl-dom"/>
    <property type="match status" value="2"/>
</dbReference>
<dbReference type="GO" id="GO:0044550">
    <property type="term" value="P:secondary metabolite biosynthetic process"/>
    <property type="evidence" value="ECO:0007669"/>
    <property type="project" value="UniProtKB-ARBA"/>
</dbReference>
<evidence type="ECO:0000259" key="8">
    <source>
        <dbReference type="PROSITE" id="PS50075"/>
    </source>
</evidence>
<dbReference type="PANTHER" id="PTHR45527">
    <property type="entry name" value="NONRIBOSOMAL PEPTIDE SYNTHETASE"/>
    <property type="match status" value="1"/>
</dbReference>
<dbReference type="CDD" id="cd19531">
    <property type="entry name" value="LCL_NRPS-like"/>
    <property type="match status" value="2"/>
</dbReference>
<dbReference type="GO" id="GO:0031177">
    <property type="term" value="F:phosphopantetheine binding"/>
    <property type="evidence" value="ECO:0007669"/>
    <property type="project" value="InterPro"/>
</dbReference>
<reference evidence="10" key="1">
    <citation type="submission" date="2015-10" db="EMBL/GenBank/DDBJ databases">
        <authorList>
            <person name="Luecker S."/>
            <person name="Luecker S."/>
        </authorList>
    </citation>
    <scope>NUCLEOTIDE SEQUENCE [LARGE SCALE GENOMIC DNA]</scope>
</reference>
<dbReference type="InterPro" id="IPR042099">
    <property type="entry name" value="ANL_N_sf"/>
</dbReference>
<dbReference type="InterPro" id="IPR000873">
    <property type="entry name" value="AMP-dep_synth/lig_dom"/>
</dbReference>
<keyword evidence="4" id="KW-0597">Phosphoprotein</keyword>
<dbReference type="GO" id="GO:0072330">
    <property type="term" value="P:monocarboxylic acid biosynthetic process"/>
    <property type="evidence" value="ECO:0007669"/>
    <property type="project" value="UniProtKB-ARBA"/>
</dbReference>
<comment type="similarity">
    <text evidence="2">Belongs to the ATP-dependent AMP-binding enzyme family.</text>
</comment>
<dbReference type="Gene3D" id="2.30.38.10">
    <property type="entry name" value="Luciferase, Domain 3"/>
    <property type="match status" value="2"/>
</dbReference>
<dbReference type="InterPro" id="IPR025110">
    <property type="entry name" value="AMP-bd_C"/>
</dbReference>
<dbReference type="InterPro" id="IPR001031">
    <property type="entry name" value="Thioesterase"/>
</dbReference>
<dbReference type="Pfam" id="PF00975">
    <property type="entry name" value="Thioesterase"/>
    <property type="match status" value="1"/>
</dbReference>
<keyword evidence="6" id="KW-0443">Lipid metabolism</keyword>
<dbReference type="Pfam" id="PF00501">
    <property type="entry name" value="AMP-binding"/>
    <property type="match status" value="3"/>
</dbReference>
<accession>A0A0S4LEJ1</accession>
<dbReference type="FunFam" id="2.30.38.10:FF:000001">
    <property type="entry name" value="Non-ribosomal peptide synthetase PvdI"/>
    <property type="match status" value="2"/>
</dbReference>
<comment type="cofactor">
    <cofactor evidence="1">
        <name>pantetheine 4'-phosphate</name>
        <dbReference type="ChEBI" id="CHEBI:47942"/>
    </cofactor>
</comment>
<feature type="compositionally biased region" description="Basic and acidic residues" evidence="7">
    <location>
        <begin position="673"/>
        <end position="684"/>
    </location>
</feature>
<dbReference type="FunFam" id="3.40.50.12780:FF:000012">
    <property type="entry name" value="Non-ribosomal peptide synthetase"/>
    <property type="match status" value="2"/>
</dbReference>
<dbReference type="Gene3D" id="3.40.50.1820">
    <property type="entry name" value="alpha/beta hydrolase"/>
    <property type="match status" value="2"/>
</dbReference>
<evidence type="ECO:0000256" key="6">
    <source>
        <dbReference type="ARBA" id="ARBA00023098"/>
    </source>
</evidence>
<dbReference type="SMART" id="SM00823">
    <property type="entry name" value="PKS_PP"/>
    <property type="match status" value="3"/>
</dbReference>
<keyword evidence="5" id="KW-0276">Fatty acid metabolism</keyword>
<feature type="domain" description="Carrier" evidence="8">
    <location>
        <begin position="593"/>
        <end position="668"/>
    </location>
</feature>
<evidence type="ECO:0000256" key="5">
    <source>
        <dbReference type="ARBA" id="ARBA00022832"/>
    </source>
</evidence>
<dbReference type="EMBL" id="CZPZ01000012">
    <property type="protein sequence ID" value="CUS35085.1"/>
    <property type="molecule type" value="Genomic_DNA"/>
</dbReference>
<dbReference type="PROSITE" id="PS00012">
    <property type="entry name" value="PHOSPHOPANTETHEINE"/>
    <property type="match status" value="1"/>
</dbReference>
<dbReference type="FunFam" id="1.10.1200.10:FF:000005">
    <property type="entry name" value="Nonribosomal peptide synthetase 1"/>
    <property type="match status" value="1"/>
</dbReference>
<dbReference type="InterPro" id="IPR045851">
    <property type="entry name" value="AMP-bd_C_sf"/>
</dbReference>
<dbReference type="Gene3D" id="3.30.559.10">
    <property type="entry name" value="Chloramphenicol acetyltransferase-like domain"/>
    <property type="match status" value="2"/>
</dbReference>
<dbReference type="STRING" id="1742973.COMA2_20079"/>
<dbReference type="GO" id="GO:0003824">
    <property type="term" value="F:catalytic activity"/>
    <property type="evidence" value="ECO:0007669"/>
    <property type="project" value="InterPro"/>
</dbReference>
<dbReference type="CDD" id="cd05931">
    <property type="entry name" value="FAAL"/>
    <property type="match status" value="1"/>
</dbReference>
<dbReference type="InterPro" id="IPR009081">
    <property type="entry name" value="PP-bd_ACP"/>
</dbReference>
<dbReference type="PROSITE" id="PS00455">
    <property type="entry name" value="AMP_BINDING"/>
    <property type="match status" value="2"/>
</dbReference>
<evidence type="ECO:0000256" key="3">
    <source>
        <dbReference type="ARBA" id="ARBA00022450"/>
    </source>
</evidence>
<dbReference type="Proteomes" id="UP000198736">
    <property type="component" value="Unassembled WGS sequence"/>
</dbReference>
<dbReference type="GO" id="GO:0071766">
    <property type="term" value="P:Actinobacterium-type cell wall biogenesis"/>
    <property type="evidence" value="ECO:0007669"/>
    <property type="project" value="UniProtKB-ARBA"/>
</dbReference>
<dbReference type="Gene3D" id="3.30.559.30">
    <property type="entry name" value="Nonribosomal peptide synthetase, condensation domain"/>
    <property type="match status" value="2"/>
</dbReference>
<dbReference type="InterPro" id="IPR020845">
    <property type="entry name" value="AMP-binding_CS"/>
</dbReference>
<dbReference type="Gene3D" id="3.30.300.30">
    <property type="match status" value="3"/>
</dbReference>
<dbReference type="Pfam" id="PF00550">
    <property type="entry name" value="PP-binding"/>
    <property type="match status" value="3"/>
</dbReference>
<feature type="domain" description="Carrier" evidence="8">
    <location>
        <begin position="2725"/>
        <end position="2800"/>
    </location>
</feature>
<dbReference type="GO" id="GO:0005829">
    <property type="term" value="C:cytosol"/>
    <property type="evidence" value="ECO:0007669"/>
    <property type="project" value="TreeGrafter"/>
</dbReference>
<dbReference type="SUPFAM" id="SSF47336">
    <property type="entry name" value="ACP-like"/>
    <property type="match status" value="3"/>
</dbReference>
<evidence type="ECO:0000256" key="2">
    <source>
        <dbReference type="ARBA" id="ARBA00006432"/>
    </source>
</evidence>
<dbReference type="InterPro" id="IPR036736">
    <property type="entry name" value="ACP-like_sf"/>
</dbReference>
<dbReference type="Pfam" id="PF13193">
    <property type="entry name" value="AMP-binding_C"/>
    <property type="match status" value="2"/>
</dbReference>
<evidence type="ECO:0000256" key="4">
    <source>
        <dbReference type="ARBA" id="ARBA00022553"/>
    </source>
</evidence>
<dbReference type="PROSITE" id="PS50075">
    <property type="entry name" value="CARRIER"/>
    <property type="match status" value="3"/>
</dbReference>
<evidence type="ECO:0000256" key="7">
    <source>
        <dbReference type="SAM" id="MobiDB-lite"/>
    </source>
</evidence>
<dbReference type="InterPro" id="IPR001242">
    <property type="entry name" value="Condensation_dom"/>
</dbReference>
<feature type="region of interest" description="Disordered" evidence="7">
    <location>
        <begin position="665"/>
        <end position="706"/>
    </location>
</feature>
<feature type="domain" description="Carrier" evidence="8">
    <location>
        <begin position="1670"/>
        <end position="1745"/>
    </location>
</feature>
<dbReference type="RefSeq" id="WP_090896504.1">
    <property type="nucleotide sequence ID" value="NZ_CZPZ01000012.1"/>
</dbReference>
<dbReference type="Gene3D" id="3.40.50.12780">
    <property type="entry name" value="N-terminal domain of ligase-like"/>
    <property type="match status" value="1"/>
</dbReference>
<evidence type="ECO:0000313" key="10">
    <source>
        <dbReference type="Proteomes" id="UP000198736"/>
    </source>
</evidence>
<dbReference type="GO" id="GO:0043041">
    <property type="term" value="P:amino acid activation for nonribosomal peptide biosynthetic process"/>
    <property type="evidence" value="ECO:0007669"/>
    <property type="project" value="TreeGrafter"/>
</dbReference>
<keyword evidence="3" id="KW-0596">Phosphopantetheine</keyword>
<dbReference type="GO" id="GO:0008610">
    <property type="term" value="P:lipid biosynthetic process"/>
    <property type="evidence" value="ECO:0007669"/>
    <property type="project" value="InterPro"/>
</dbReference>
<dbReference type="InterPro" id="IPR023213">
    <property type="entry name" value="CAT-like_dom_sf"/>
</dbReference>
<dbReference type="GO" id="GO:0006631">
    <property type="term" value="P:fatty acid metabolic process"/>
    <property type="evidence" value="ECO:0007669"/>
    <property type="project" value="UniProtKB-KW"/>
</dbReference>
<dbReference type="SUPFAM" id="SSF53474">
    <property type="entry name" value="alpha/beta-Hydrolases"/>
    <property type="match status" value="1"/>
</dbReference>
<dbReference type="OrthoDB" id="428071at2"/>
<dbReference type="InterPro" id="IPR010071">
    <property type="entry name" value="AA_adenyl_dom"/>
</dbReference>
<dbReference type="InterPro" id="IPR040097">
    <property type="entry name" value="FAAL/FAAC"/>
</dbReference>
<dbReference type="Gene3D" id="3.40.50.980">
    <property type="match status" value="4"/>
</dbReference>
<name>A0A0S4LEJ1_9BACT</name>
<gene>
    <name evidence="9" type="ORF">COMA2_20079</name>
</gene>
<dbReference type="SUPFAM" id="SSF56801">
    <property type="entry name" value="Acetyl-CoA synthetase-like"/>
    <property type="match status" value="3"/>
</dbReference>
<dbReference type="Pfam" id="PF23024">
    <property type="entry name" value="AMP-dom_DIP2-like"/>
    <property type="match status" value="1"/>
</dbReference>
<dbReference type="NCBIfam" id="NF003417">
    <property type="entry name" value="PRK04813.1"/>
    <property type="match status" value="4"/>
</dbReference>
<evidence type="ECO:0000313" key="9">
    <source>
        <dbReference type="EMBL" id="CUS35085.1"/>
    </source>
</evidence>
<dbReference type="FunFam" id="3.30.300.30:FF:000010">
    <property type="entry name" value="Enterobactin synthetase component F"/>
    <property type="match status" value="2"/>
</dbReference>
<dbReference type="CDD" id="cd05930">
    <property type="entry name" value="A_NRPS"/>
    <property type="match status" value="1"/>
</dbReference>
<keyword evidence="10" id="KW-1185">Reference proteome</keyword>
<dbReference type="InterPro" id="IPR020806">
    <property type="entry name" value="PKS_PP-bd"/>
</dbReference>
<dbReference type="InterPro" id="IPR006162">
    <property type="entry name" value="Ppantetheine_attach_site"/>
</dbReference>
<dbReference type="PANTHER" id="PTHR45527:SF1">
    <property type="entry name" value="FATTY ACID SYNTHASE"/>
    <property type="match status" value="1"/>
</dbReference>
<dbReference type="InterPro" id="IPR029058">
    <property type="entry name" value="AB_hydrolase_fold"/>
</dbReference>
<proteinExistence type="inferred from homology"/>
<dbReference type="FunFam" id="3.40.50.12780:FF:000013">
    <property type="entry name" value="Long-chain-fatty-acid--AMP ligase FadD32"/>
    <property type="match status" value="1"/>
</dbReference>
<dbReference type="SMART" id="SM00824">
    <property type="entry name" value="PKS_TE"/>
    <property type="match status" value="1"/>
</dbReference>
<dbReference type="Pfam" id="PF00668">
    <property type="entry name" value="Condensation"/>
    <property type="match status" value="2"/>
</dbReference>
<sequence length="3086" mass="342978">MSKLPPLTIYNLSDLFEHRCRQQPEELAYALLRDNLEIESQLTYAQLEGTVHSLAGRLAHVARPGTRALLLYPQGLDAACALWACVYAGVVPVPAPAPDPIRRKHALPRLRSIIEDAQVSLVLTTSSIMALSSELAIADEAGPITWIATDQPHTSVDAVESPRPHRNALAYLQYTSGSTATPRGVMISQGNVLAHCRALSLAGGVADNSRSLCWLPYFHDYGLLHGIIAPFYAGIPAYLMSPVTFLRRPLRWLDAVSRFGITHSGGPNFSYEACLRAARQQTEWRADLSTWLVASCGAEPIHPNTVEQFINTFGRYGFRRTTFAPAYGLAEATLLVTVKRAGAEPSFLHVEAGALADSIVKESPASAQGTRTLVGCGEPLEETHVRIVNPVTHAECPSGVVGEVWLAGTGIGTGYWGKPEETDATFNAALAGSSEGPYLRTGDLGFLRRGELFLTGRLKDLIIVRGRNYYPHDLEWSAQQAHPGLRRGYGAAFSIEDKTGERVVLVHEIEKQVPESDLAEVAGCIRRALADEYELEIHAVALIKSGTIPRTSSGKIQRGACKAAFEAGRLAVVGSSTLESDRNAETDVISSESPQTSAETRLAEIWQEVLGGPLPHRHANFFALGGNSLLAAQVVARILDVFHIELPLSVLFECSTLSALAARIGEPSTSPDDTDRAAERRGDAGSDGGTRIPLVPHPSASTREGRIPLSPSQQRLWFLEQVHPGSAINHISMSARIRGSVNPDVLERSVRAIAGRHEILRTRFESERGEGFAEVSGEAIVTIRRQDFQTSDPADQDIQVRQFLRAERSHPFNLRQGPLFRVTLLSLQHDVHVLALTFHRLVADGWSLRIFWKELALLWEAGGDVQKALLPTLTVQYADYADWQRTRLEQGLREVHRAYWIRQLSGARPPVELPIDRQRPRVRTFEGGARSRSLSPELSADLDHFCQRQNLTTFMVLYAVFATWLHRYTQESDVVVGSIVAGRRRRELEDVMGYCVNTVALRAELSDGLTGQELLKQIRRVVVQAYDHQELPFEEVIEALSLQRERSLSPLFNVMIVCEDDPLATFTVKDLEVAHLPWEPTASEFDLVLMVVNKADGLDLAFLHDSTIFDDSTVDRMLGQLEILLEEFLKKPEARLDQLSLLTAEERRNVLLTWNEPPSPASGIHALIEAQAERTPQAPAVTYGDQTLSYQELNRRANQVAHALQKLGVGADIPVGLCVERSVEALVGLLGILKAGGGYVPLDPSSPGHRLQLMLEDAHISIVVTQAHLRNHLHSYRGQIHDVETLSLPTGNGADEENPARSISPDQLAYIIYTSGSTGQPKGVAVTHRSLVTSLHARLQYYPDPVSRFLLTFSLAFDGSVTGIFWTLLHGGELVIPSETAHRDPTELAALIEHHRISHVVWVPSLYHAVLGETLSAQLDSLRVVITAGESLPLELVRRHYQLLPHATLYNEYGPTESTVWCSVYRATREEAGARVPIGKPIDHMQLYVLNAGLQPMPIGVPGELYIGGACLARGYVNQPQLTQERFLANPYVAGARLYRTGDLARYRADGNVEFLGRVDQQVKLRGYRIELGEIEYVLSNFPGVHHAAVLLRQDKPDQHRLVGYVAGESSLREKLDQVRGHLATRLPHYMVPSVVLWLDTMPLSATGKVNRHALPAPEHTTGQASARMAPRNQVEESLAELWKSVLQVPEAGIHDHFFEQGGHSLLATQLVSRIRELFEVDISLPALFERPTIAALAEEVARSRQREQASVMPPIIPLPRDQPLPLSYSQQRMWLMYQLAPESTAYNMPFASRQMGRLNKSALRSTIDAICHRHEAFRTTFMMKGEGPVQTIHAFRPPHWVEVDLTQRPLEQRQQEAIRLVEEEANQRFDLEKGPLARFLLIEIEPEDHVLVLTMHHIIGDQWSFGVLGHEFAFFYNAFSRGELPSPKPIPLQYADYAAWQRRSLTDDWLSAQSAYWQKKLAGLSKLSLPIDHPRPVVQTFNGSHSMLELPTSLIERLKQFSAEHNATVFMTLLACFQILLRRYSGQTDVAVGSPIANRTQSAVESIIGSFVNTLVLRTDLSGDPTFIELMTRVRETALEAYTNQDFPFDKLVEIMHSSRDQSSAPLVQVLFNVPNAPIGEINVQGLSWVPFEVETQAAQFDLSLTIETEFSRRAYLTFNTDLFEHQTAERMLGQYKLLLQSALANPQSKLSELPTVTASERRQMLQEWNRTEREYPQSECFPQLFEAQVKRTPDAVALSMGQKALRYAELNAKANQLAGYLRALGAKPGVTVGIGLDRSLEMVIALLAVLKTGAAYVPLDPEFPRDRLRYMSENASLAVVLTSASLADRFDAQVCHLLCLDREEERIAQEADDNLGPIATPHDLAYVLYTSGSTGQPKGVEIPHRALVNFLSSILREPGCAAHDIMLSVTTISFDIFGLELYAPLLAGARVEIAGRTVAMDGRQLRDLCETVQPTIMQATPATWRMLIETGWRGSNRLTVLCGGEALPSDLAASLLERSVALWNMYGPTETTIWSTIEKIERTDREITIGRPIANTDVYILDQFLQPVPIGVSGELYIGGHGLARGYRGRPDLTEERFIPHPFSQKPLARLYRTGDLARYRPDGRIVHLGRLDHQVKIRGYRIELGEIETALSRHHAVRQTVVTARDDRQGTKQLVAYVVCHDGHGPNQQELRLFLRSEIPEYMVPSLFVFLTALPLTANNKVDRNALPSPASSLADGQVHSGPRDRTEVQLTALWQQVLEVQKVGIHDNFFDLGGHSLKAAHLFFLLEQVYGRRLPLAMLFQAPTIAEFASKLSQEQWTPSWQSLVAMQPSGNAIPIFMVPGVGGNVLVFAQMAKLLGPDQPSYGLQARGLDGKEAPFTSVPEMANHYLAEIRSIHPNGPYIILGSCTGGLIAYEMARQLIRQGQSAALVMMDTWHPSSYRPHRYRWPKRVGLPLFMLWRTMSTIRRLFSLPVKDWSSFIKHKHERLKSLSRSETPHDDLAANFQVERVTRATLQAVARYAVRKYPGRILNIVASKRHVAETVTDTRHVWPEFGGAGSKAVQVAATNSGQLLVTPHVEEVTKHLRAFLAEDTHNKSAPLANVI</sequence>